<feature type="repeat" description="TPR" evidence="6">
    <location>
        <begin position="196"/>
        <end position="229"/>
    </location>
</feature>
<evidence type="ECO:0000313" key="9">
    <source>
        <dbReference type="EMBL" id="MBS7234203.1"/>
    </source>
</evidence>
<keyword evidence="4" id="KW-0418">Kinase</keyword>
<keyword evidence="7" id="KW-0812">Transmembrane</keyword>
<comment type="catalytic activity">
    <reaction evidence="1">
        <text>ATP + protein L-histidine = ADP + protein N-phospho-L-histidine.</text>
        <dbReference type="EC" id="2.7.13.3"/>
    </reaction>
</comment>
<dbReference type="PANTHER" id="PTHR24421:SF10">
    <property type="entry name" value="NITRATE_NITRITE SENSOR PROTEIN NARQ"/>
    <property type="match status" value="1"/>
</dbReference>
<keyword evidence="10" id="KW-1185">Reference proteome</keyword>
<evidence type="ECO:0000256" key="3">
    <source>
        <dbReference type="ARBA" id="ARBA00022679"/>
    </source>
</evidence>
<evidence type="ECO:0000313" key="10">
    <source>
        <dbReference type="Proteomes" id="UP000722625"/>
    </source>
</evidence>
<keyword evidence="7" id="KW-0472">Membrane</keyword>
<dbReference type="EC" id="2.7.13.3" evidence="2"/>
<accession>A0ABS5PKH7</accession>
<protein>
    <recommendedName>
        <fullName evidence="2">histidine kinase</fullName>
        <ecNumber evidence="2">2.7.13.3</ecNumber>
    </recommendedName>
</protein>
<evidence type="ECO:0000256" key="6">
    <source>
        <dbReference type="PROSITE-ProRule" id="PRU00339"/>
    </source>
</evidence>
<keyword evidence="5" id="KW-0902">Two-component regulatory system</keyword>
<dbReference type="SUPFAM" id="SSF48452">
    <property type="entry name" value="TPR-like"/>
    <property type="match status" value="2"/>
</dbReference>
<dbReference type="InterPro" id="IPR019734">
    <property type="entry name" value="TPR_rpt"/>
</dbReference>
<dbReference type="PANTHER" id="PTHR24421">
    <property type="entry name" value="NITRATE/NITRITE SENSOR PROTEIN NARX-RELATED"/>
    <property type="match status" value="1"/>
</dbReference>
<gene>
    <name evidence="9" type="ORF">KHA90_24685</name>
</gene>
<dbReference type="InterPro" id="IPR011990">
    <property type="entry name" value="TPR-like_helical_dom_sf"/>
</dbReference>
<name>A0ABS5PKH7_9FLAO</name>
<dbReference type="InterPro" id="IPR003594">
    <property type="entry name" value="HATPase_dom"/>
</dbReference>
<keyword evidence="7" id="KW-1133">Transmembrane helix</keyword>
<sequence>MIPQRIIKPLSIFFTFLFFLSCQKKVSNSIVSINTKAEVAKLIAIADRFAKNKKTDSAFFYYNKAKFICNPITDTENYVSTINDMAAIQQKHADFIGSESTIIEALPYLKNIKKPELIWNTYVTLSMNYLNTYEYKNAILYNQKALTLKTESWRNLAARNNIAIILMDEGKYAESLKNFLELLTKQEVTNDEVFYANVLDNIGFCYFKINDLKNAISYLSQGLEIRQKKERHLDSGKSLIHFAEFYKKSNPALAKKYMLLSYKQFCIINNVDERLSSLKLIIENSSNQELKKHSLIYVSLVDSIFEVRQKAKNQFAKIKYDSKKDRDENLKLKTHKAENELQLERQKNRNIISYIIIVFSLSLILVLYFYLTSRGNKEKIEATYNSETRIAKKLHDELANDIYHTMAFAENKNLSIAENREQLLTNLDAIYSRTRDISKENATIITDENYGLFLTEMIAGFKTPSTNFIINGLDTIIWNTIEKNVKISIYRVLQELLVNMKKHSNASLVEINFKNLDKYGIINYTDNGNGININDITFKNGLHNVENRILSIKGEIDLESFPNKGFKVFIKFPL</sequence>
<dbReference type="SUPFAM" id="SSF55874">
    <property type="entry name" value="ATPase domain of HSP90 chaperone/DNA topoisomerase II/histidine kinase"/>
    <property type="match status" value="1"/>
</dbReference>
<evidence type="ECO:0000256" key="2">
    <source>
        <dbReference type="ARBA" id="ARBA00012438"/>
    </source>
</evidence>
<evidence type="ECO:0000259" key="8">
    <source>
        <dbReference type="Pfam" id="PF02518"/>
    </source>
</evidence>
<dbReference type="Gene3D" id="3.30.565.10">
    <property type="entry name" value="Histidine kinase-like ATPase, C-terminal domain"/>
    <property type="match status" value="1"/>
</dbReference>
<dbReference type="PROSITE" id="PS50005">
    <property type="entry name" value="TPR"/>
    <property type="match status" value="1"/>
</dbReference>
<evidence type="ECO:0000256" key="4">
    <source>
        <dbReference type="ARBA" id="ARBA00022777"/>
    </source>
</evidence>
<keyword evidence="6" id="KW-0802">TPR repeat</keyword>
<evidence type="ECO:0000256" key="5">
    <source>
        <dbReference type="ARBA" id="ARBA00023012"/>
    </source>
</evidence>
<reference evidence="9 10" key="1">
    <citation type="journal article" date="2018" name="Int. J. Syst. Evol. Microbiol.">
        <title>Flavobacterium chryseum sp. nov. and Flavobacterium psychroterrae sp. nov., novel environmental bacteria isolated from Antarctica.</title>
        <authorList>
            <person name="Kralova S."/>
            <person name="Svec P."/>
            <person name="Busse H.J."/>
            <person name="Stankova E."/>
            <person name="Vaczi P."/>
            <person name="Sedlacek I."/>
        </authorList>
    </citation>
    <scope>NUCLEOTIDE SEQUENCE [LARGE SCALE GENOMIC DNA]</scope>
    <source>
        <strain evidence="9 10">CCM 8827</strain>
    </source>
</reference>
<proteinExistence type="predicted"/>
<dbReference type="Proteomes" id="UP000722625">
    <property type="component" value="Unassembled WGS sequence"/>
</dbReference>
<dbReference type="Pfam" id="PF13424">
    <property type="entry name" value="TPR_12"/>
    <property type="match status" value="1"/>
</dbReference>
<dbReference type="Pfam" id="PF02518">
    <property type="entry name" value="HATPase_c"/>
    <property type="match status" value="1"/>
</dbReference>
<comment type="caution">
    <text evidence="9">The sequence shown here is derived from an EMBL/GenBank/DDBJ whole genome shotgun (WGS) entry which is preliminary data.</text>
</comment>
<dbReference type="Gene3D" id="1.25.40.10">
    <property type="entry name" value="Tetratricopeptide repeat domain"/>
    <property type="match status" value="2"/>
</dbReference>
<dbReference type="PROSITE" id="PS51257">
    <property type="entry name" value="PROKAR_LIPOPROTEIN"/>
    <property type="match status" value="1"/>
</dbReference>
<keyword evidence="3" id="KW-0808">Transferase</keyword>
<organism evidence="9 10">
    <name type="scientific">Flavobacterium psychroterrae</name>
    <dbReference type="NCBI Taxonomy" id="2133767"/>
    <lineage>
        <taxon>Bacteria</taxon>
        <taxon>Pseudomonadati</taxon>
        <taxon>Bacteroidota</taxon>
        <taxon>Flavobacteriia</taxon>
        <taxon>Flavobacteriales</taxon>
        <taxon>Flavobacteriaceae</taxon>
        <taxon>Flavobacterium</taxon>
    </lineage>
</organism>
<dbReference type="InterPro" id="IPR050482">
    <property type="entry name" value="Sensor_HK_TwoCompSys"/>
</dbReference>
<dbReference type="EMBL" id="JAGYVZ010000054">
    <property type="protein sequence ID" value="MBS7234203.1"/>
    <property type="molecule type" value="Genomic_DNA"/>
</dbReference>
<feature type="transmembrane region" description="Helical" evidence="7">
    <location>
        <begin position="351"/>
        <end position="371"/>
    </location>
</feature>
<dbReference type="SMART" id="SM00028">
    <property type="entry name" value="TPR"/>
    <property type="match status" value="3"/>
</dbReference>
<feature type="domain" description="Histidine kinase/HSP90-like ATPase" evidence="8">
    <location>
        <begin position="486"/>
        <end position="574"/>
    </location>
</feature>
<dbReference type="InterPro" id="IPR036890">
    <property type="entry name" value="HATPase_C_sf"/>
</dbReference>
<evidence type="ECO:0000256" key="7">
    <source>
        <dbReference type="SAM" id="Phobius"/>
    </source>
</evidence>
<evidence type="ECO:0000256" key="1">
    <source>
        <dbReference type="ARBA" id="ARBA00000085"/>
    </source>
</evidence>